<dbReference type="InterPro" id="IPR012255">
    <property type="entry name" value="ETF_b"/>
</dbReference>
<dbReference type="RefSeq" id="WP_134215498.1">
    <property type="nucleotide sequence ID" value="NZ_QFFZ01000059.1"/>
</dbReference>
<dbReference type="InterPro" id="IPR014729">
    <property type="entry name" value="Rossmann-like_a/b/a_fold"/>
</dbReference>
<dbReference type="InterPro" id="IPR014730">
    <property type="entry name" value="ETF_a/b_N"/>
</dbReference>
<proteinExistence type="predicted"/>
<dbReference type="AlphaFoldDB" id="A0A4Y7RK38"/>
<evidence type="ECO:0000313" key="3">
    <source>
        <dbReference type="EMBL" id="TEB09110.1"/>
    </source>
</evidence>
<organism evidence="3 4">
    <name type="scientific">Pelotomaculum propionicicum</name>
    <dbReference type="NCBI Taxonomy" id="258475"/>
    <lineage>
        <taxon>Bacteria</taxon>
        <taxon>Bacillati</taxon>
        <taxon>Bacillota</taxon>
        <taxon>Clostridia</taxon>
        <taxon>Eubacteriales</taxon>
        <taxon>Desulfotomaculaceae</taxon>
        <taxon>Pelotomaculum</taxon>
    </lineage>
</organism>
<dbReference type="SUPFAM" id="SSF52402">
    <property type="entry name" value="Adenine nucleotide alpha hydrolases-like"/>
    <property type="match status" value="1"/>
</dbReference>
<dbReference type="PANTHER" id="PTHR21294">
    <property type="entry name" value="ELECTRON TRANSFER FLAVOPROTEIN BETA-SUBUNIT"/>
    <property type="match status" value="1"/>
</dbReference>
<feature type="domain" description="Electron transfer flavoprotein alpha/beta-subunit N-terminal" evidence="2">
    <location>
        <begin position="22"/>
        <end position="212"/>
    </location>
</feature>
<dbReference type="InterPro" id="IPR033948">
    <property type="entry name" value="ETF_beta_N"/>
</dbReference>
<dbReference type="Pfam" id="PF01012">
    <property type="entry name" value="ETF"/>
    <property type="match status" value="1"/>
</dbReference>
<dbReference type="GO" id="GO:0009055">
    <property type="term" value="F:electron transfer activity"/>
    <property type="evidence" value="ECO:0007669"/>
    <property type="project" value="InterPro"/>
</dbReference>
<evidence type="ECO:0000313" key="4">
    <source>
        <dbReference type="Proteomes" id="UP000297597"/>
    </source>
</evidence>
<dbReference type="SMART" id="SM00893">
    <property type="entry name" value="ETF"/>
    <property type="match status" value="1"/>
</dbReference>
<protein>
    <recommendedName>
        <fullName evidence="1">Electron transfer flavoprotein small subunit</fullName>
    </recommendedName>
</protein>
<dbReference type="Proteomes" id="UP000297597">
    <property type="component" value="Unassembled WGS sequence"/>
</dbReference>
<dbReference type="GO" id="GO:0016491">
    <property type="term" value="F:oxidoreductase activity"/>
    <property type="evidence" value="ECO:0007669"/>
    <property type="project" value="UniProtKB-KW"/>
</dbReference>
<comment type="caution">
    <text evidence="3">The sequence shown here is derived from an EMBL/GenBank/DDBJ whole genome shotgun (WGS) entry which is preliminary data.</text>
</comment>
<evidence type="ECO:0000259" key="2">
    <source>
        <dbReference type="SMART" id="SM00893"/>
    </source>
</evidence>
<reference evidence="3 4" key="1">
    <citation type="journal article" date="2018" name="Environ. Microbiol.">
        <title>Novel energy conservation strategies and behaviour of Pelotomaculum schinkii driving syntrophic propionate catabolism.</title>
        <authorList>
            <person name="Hidalgo-Ahumada C.A.P."/>
            <person name="Nobu M.K."/>
            <person name="Narihiro T."/>
            <person name="Tamaki H."/>
            <person name="Liu W.T."/>
            <person name="Kamagata Y."/>
            <person name="Stams A.J.M."/>
            <person name="Imachi H."/>
            <person name="Sousa D.Z."/>
        </authorList>
    </citation>
    <scope>NUCLEOTIDE SEQUENCE [LARGE SCALE GENOMIC DNA]</scope>
    <source>
        <strain evidence="3 4">MGP</strain>
    </source>
</reference>
<gene>
    <name evidence="3" type="primary">carD_3</name>
    <name evidence="3" type="ORF">Pmgp_03392</name>
</gene>
<dbReference type="EMBL" id="QFFZ01000059">
    <property type="protein sequence ID" value="TEB09110.1"/>
    <property type="molecule type" value="Genomic_DNA"/>
</dbReference>
<accession>A0A4Y7RK38</accession>
<dbReference type="OrthoDB" id="9804960at2"/>
<keyword evidence="3" id="KW-0560">Oxidoreductase</keyword>
<sequence>MNILVCVKQVPDPVEIKFNSETASLIRACAANIVNPFDKYALELALQLKEKHGGEVTVLTMGPPQAVDALKECYAMGADKIVLASDSLFEGGDTLATSYALFCAIKKTGEFDLILYGKQAIDGNTAQVGPQVAERLGVAQATCATGIELADDKVLVAREQDDCQEIIEVKMPALVTVAKLAVEPRNPNIRRKIAANKIEMPVISAADLEGIDAARLGLTGSAVKVKKMFAPPVRGAGIKIENETADNAVKALVDYLSNAKAI</sequence>
<dbReference type="CDD" id="cd01714">
    <property type="entry name" value="ETF_beta"/>
    <property type="match status" value="1"/>
</dbReference>
<dbReference type="PIRSF" id="PIRSF000090">
    <property type="entry name" value="Beta-ETF"/>
    <property type="match status" value="1"/>
</dbReference>
<dbReference type="Gene3D" id="3.40.50.620">
    <property type="entry name" value="HUPs"/>
    <property type="match status" value="1"/>
</dbReference>
<name>A0A4Y7RK38_9FIRM</name>
<keyword evidence="4" id="KW-1185">Reference proteome</keyword>
<evidence type="ECO:0000256" key="1">
    <source>
        <dbReference type="ARBA" id="ARBA00042002"/>
    </source>
</evidence>
<dbReference type="PANTHER" id="PTHR21294:SF17">
    <property type="entry name" value="PROTEIN FIXA"/>
    <property type="match status" value="1"/>
</dbReference>